<organism evidence="2 3">
    <name type="scientific">Coniophora puteana (strain RWD-64-598)</name>
    <name type="common">Brown rot fungus</name>
    <dbReference type="NCBI Taxonomy" id="741705"/>
    <lineage>
        <taxon>Eukaryota</taxon>
        <taxon>Fungi</taxon>
        <taxon>Dikarya</taxon>
        <taxon>Basidiomycota</taxon>
        <taxon>Agaricomycotina</taxon>
        <taxon>Agaricomycetes</taxon>
        <taxon>Agaricomycetidae</taxon>
        <taxon>Boletales</taxon>
        <taxon>Coniophorineae</taxon>
        <taxon>Coniophoraceae</taxon>
        <taxon>Coniophora</taxon>
    </lineage>
</organism>
<dbReference type="EMBL" id="JH711594">
    <property type="protein sequence ID" value="EIW74101.1"/>
    <property type="molecule type" value="Genomic_DNA"/>
</dbReference>
<dbReference type="RefSeq" id="XP_007775680.1">
    <property type="nucleotide sequence ID" value="XM_007777490.1"/>
</dbReference>
<proteinExistence type="predicted"/>
<feature type="region of interest" description="Disordered" evidence="1">
    <location>
        <begin position="50"/>
        <end position="70"/>
    </location>
</feature>
<dbReference type="GeneID" id="19204277"/>
<accession>R7SD50</accession>
<name>R7SD50_CONPW</name>
<sequence length="134" mass="14911">MAQYRQRTAVIISEGEGEDDQEGEDKGGLMCDRRKTKMEMWRWQEPDIVISSDEHEHKQEVAAPSPPETVTTRNIGSVLVYDEDLRLDPRASAEKLSQTLKALHVKAATVVAQAHDLTVPADALKDALSQDDAK</sequence>
<evidence type="ECO:0000313" key="3">
    <source>
        <dbReference type="Proteomes" id="UP000053558"/>
    </source>
</evidence>
<gene>
    <name evidence="2" type="ORF">CONPUDRAFT_160358</name>
</gene>
<reference evidence="3" key="1">
    <citation type="journal article" date="2012" name="Science">
        <title>The Paleozoic origin of enzymatic lignin decomposition reconstructed from 31 fungal genomes.</title>
        <authorList>
            <person name="Floudas D."/>
            <person name="Binder M."/>
            <person name="Riley R."/>
            <person name="Barry K."/>
            <person name="Blanchette R.A."/>
            <person name="Henrissat B."/>
            <person name="Martinez A.T."/>
            <person name="Otillar R."/>
            <person name="Spatafora J.W."/>
            <person name="Yadav J.S."/>
            <person name="Aerts A."/>
            <person name="Benoit I."/>
            <person name="Boyd A."/>
            <person name="Carlson A."/>
            <person name="Copeland A."/>
            <person name="Coutinho P.M."/>
            <person name="de Vries R.P."/>
            <person name="Ferreira P."/>
            <person name="Findley K."/>
            <person name="Foster B."/>
            <person name="Gaskell J."/>
            <person name="Glotzer D."/>
            <person name="Gorecki P."/>
            <person name="Heitman J."/>
            <person name="Hesse C."/>
            <person name="Hori C."/>
            <person name="Igarashi K."/>
            <person name="Jurgens J.A."/>
            <person name="Kallen N."/>
            <person name="Kersten P."/>
            <person name="Kohler A."/>
            <person name="Kuees U."/>
            <person name="Kumar T.K.A."/>
            <person name="Kuo A."/>
            <person name="LaButti K."/>
            <person name="Larrondo L.F."/>
            <person name="Lindquist E."/>
            <person name="Ling A."/>
            <person name="Lombard V."/>
            <person name="Lucas S."/>
            <person name="Lundell T."/>
            <person name="Martin R."/>
            <person name="McLaughlin D.J."/>
            <person name="Morgenstern I."/>
            <person name="Morin E."/>
            <person name="Murat C."/>
            <person name="Nagy L.G."/>
            <person name="Nolan M."/>
            <person name="Ohm R.A."/>
            <person name="Patyshakuliyeva A."/>
            <person name="Rokas A."/>
            <person name="Ruiz-Duenas F.J."/>
            <person name="Sabat G."/>
            <person name="Salamov A."/>
            <person name="Samejima M."/>
            <person name="Schmutz J."/>
            <person name="Slot J.C."/>
            <person name="St John F."/>
            <person name="Stenlid J."/>
            <person name="Sun H."/>
            <person name="Sun S."/>
            <person name="Syed K."/>
            <person name="Tsang A."/>
            <person name="Wiebenga A."/>
            <person name="Young D."/>
            <person name="Pisabarro A."/>
            <person name="Eastwood D.C."/>
            <person name="Martin F."/>
            <person name="Cullen D."/>
            <person name="Grigoriev I.V."/>
            <person name="Hibbett D.S."/>
        </authorList>
    </citation>
    <scope>NUCLEOTIDE SEQUENCE [LARGE SCALE GENOMIC DNA]</scope>
    <source>
        <strain evidence="3">RWD-64-598 SS2</strain>
    </source>
</reference>
<evidence type="ECO:0000313" key="2">
    <source>
        <dbReference type="EMBL" id="EIW74101.1"/>
    </source>
</evidence>
<evidence type="ECO:0000256" key="1">
    <source>
        <dbReference type="SAM" id="MobiDB-lite"/>
    </source>
</evidence>
<dbReference type="Proteomes" id="UP000053558">
    <property type="component" value="Unassembled WGS sequence"/>
</dbReference>
<protein>
    <submittedName>
        <fullName evidence="2">Uncharacterized protein</fullName>
    </submittedName>
</protein>
<feature type="region of interest" description="Disordered" evidence="1">
    <location>
        <begin position="1"/>
        <end position="31"/>
    </location>
</feature>
<dbReference type="KEGG" id="cput:CONPUDRAFT_160358"/>
<dbReference type="AlphaFoldDB" id="R7SD50"/>
<keyword evidence="3" id="KW-1185">Reference proteome</keyword>